<feature type="transmembrane region" description="Helical" evidence="6">
    <location>
        <begin position="346"/>
        <end position="371"/>
    </location>
</feature>
<protein>
    <submittedName>
        <fullName evidence="8">MFS transporter</fullName>
    </submittedName>
</protein>
<keyword evidence="4 6" id="KW-0472">Membrane</keyword>
<name>A0ABY4FLK5_9MICO</name>
<evidence type="ECO:0000256" key="2">
    <source>
        <dbReference type="ARBA" id="ARBA00022692"/>
    </source>
</evidence>
<feature type="transmembrane region" description="Helical" evidence="6">
    <location>
        <begin position="163"/>
        <end position="184"/>
    </location>
</feature>
<dbReference type="Gene3D" id="1.20.1250.20">
    <property type="entry name" value="MFS general substrate transporter like domains"/>
    <property type="match status" value="1"/>
</dbReference>
<dbReference type="PANTHER" id="PTHR23523">
    <property type="match status" value="1"/>
</dbReference>
<keyword evidence="9" id="KW-1185">Reference proteome</keyword>
<feature type="transmembrane region" description="Helical" evidence="6">
    <location>
        <begin position="74"/>
        <end position="92"/>
    </location>
</feature>
<feature type="transmembrane region" description="Helical" evidence="6">
    <location>
        <begin position="407"/>
        <end position="427"/>
    </location>
</feature>
<dbReference type="InterPro" id="IPR020846">
    <property type="entry name" value="MFS_dom"/>
</dbReference>
<dbReference type="SUPFAM" id="SSF103473">
    <property type="entry name" value="MFS general substrate transporter"/>
    <property type="match status" value="1"/>
</dbReference>
<feature type="transmembrane region" description="Helical" evidence="6">
    <location>
        <begin position="317"/>
        <end position="340"/>
    </location>
</feature>
<feature type="transmembrane region" description="Helical" evidence="6">
    <location>
        <begin position="285"/>
        <end position="305"/>
    </location>
</feature>
<evidence type="ECO:0000256" key="1">
    <source>
        <dbReference type="ARBA" id="ARBA00004651"/>
    </source>
</evidence>
<accession>A0ABY4FLK5</accession>
<evidence type="ECO:0000313" key="9">
    <source>
        <dbReference type="Proteomes" id="UP000831786"/>
    </source>
</evidence>
<feature type="transmembrane region" description="Helical" evidence="6">
    <location>
        <begin position="251"/>
        <end position="273"/>
    </location>
</feature>
<evidence type="ECO:0000256" key="5">
    <source>
        <dbReference type="SAM" id="MobiDB-lite"/>
    </source>
</evidence>
<dbReference type="Proteomes" id="UP000831786">
    <property type="component" value="Chromosome"/>
</dbReference>
<feature type="transmembrane region" description="Helical" evidence="6">
    <location>
        <begin position="383"/>
        <end position="401"/>
    </location>
</feature>
<organism evidence="8 9">
    <name type="scientific">Leucobacter allii</name>
    <dbReference type="NCBI Taxonomy" id="2932247"/>
    <lineage>
        <taxon>Bacteria</taxon>
        <taxon>Bacillati</taxon>
        <taxon>Actinomycetota</taxon>
        <taxon>Actinomycetes</taxon>
        <taxon>Micrococcales</taxon>
        <taxon>Microbacteriaceae</taxon>
        <taxon>Leucobacter</taxon>
    </lineage>
</organism>
<evidence type="ECO:0000256" key="4">
    <source>
        <dbReference type="ARBA" id="ARBA00023136"/>
    </source>
</evidence>
<dbReference type="Pfam" id="PF07690">
    <property type="entry name" value="MFS_1"/>
    <property type="match status" value="1"/>
</dbReference>
<feature type="transmembrane region" description="Helical" evidence="6">
    <location>
        <begin position="98"/>
        <end position="118"/>
    </location>
</feature>
<evidence type="ECO:0000256" key="3">
    <source>
        <dbReference type="ARBA" id="ARBA00022989"/>
    </source>
</evidence>
<evidence type="ECO:0000313" key="8">
    <source>
        <dbReference type="EMBL" id="UOQ57159.1"/>
    </source>
</evidence>
<evidence type="ECO:0000256" key="6">
    <source>
        <dbReference type="SAM" id="Phobius"/>
    </source>
</evidence>
<dbReference type="InterPro" id="IPR036259">
    <property type="entry name" value="MFS_trans_sf"/>
</dbReference>
<gene>
    <name evidence="8" type="ORF">MUN78_16130</name>
</gene>
<sequence length="435" mass="43655">MSAPLRRQGVAAGILTVAVGLSVRFPITSVSPLLGDIGAAYALSHTAISVLSAIPVLLFGLASPLAPWLVGRFGLPRALALLLAALALATLLRPLAPGALFAGTLLVGAAIALLGILAPQIIRLALAHRGGFWTGVYTTSFGVSAAAGAALSVPLLTVFGGRVAPSLAVWAVPLLAVLALALAFGGRLDDGRADDSGDTPIEEDRVDDEPTDDEPTAEERAGEGNDDGHAASPARPATLARPRGSILRARGLWSVTGFFGCQALLYFSLTAWLPTIAESRGADPAHAGLLLAWMSVAGLPASLLAPSLASRERRRAGLLIASASLAVTGLLGLALAPVALMPLAVAILGLGLSSAFGLAIALIVFTAPSAARTAAFSAVSQGVGYGAAAAGPLVPGLLVGAGVDWPIVLLLLAGVAVVELAFGLSAVRARAERAS</sequence>
<proteinExistence type="predicted"/>
<evidence type="ECO:0000259" key="7">
    <source>
        <dbReference type="PROSITE" id="PS50850"/>
    </source>
</evidence>
<reference evidence="8 9" key="1">
    <citation type="submission" date="2022-04" db="EMBL/GenBank/DDBJ databases">
        <title>Leucobacter sp. isolated from rhizosphere of garlic.</title>
        <authorList>
            <person name="Won M."/>
            <person name="Lee C.-M."/>
            <person name="Woen H.-Y."/>
            <person name="Kwon S.-W."/>
        </authorList>
    </citation>
    <scope>NUCLEOTIDE SEQUENCE [LARGE SCALE GENOMIC DNA]</scope>
    <source>
        <strain evidence="8 9">H21R-40</strain>
    </source>
</reference>
<feature type="transmembrane region" description="Helical" evidence="6">
    <location>
        <begin position="130"/>
        <end position="151"/>
    </location>
</feature>
<feature type="compositionally biased region" description="Acidic residues" evidence="5">
    <location>
        <begin position="196"/>
        <end position="216"/>
    </location>
</feature>
<dbReference type="RefSeq" id="WP_244727763.1">
    <property type="nucleotide sequence ID" value="NZ_CP095045.1"/>
</dbReference>
<dbReference type="InterPro" id="IPR011701">
    <property type="entry name" value="MFS"/>
</dbReference>
<feature type="compositionally biased region" description="Basic and acidic residues" evidence="5">
    <location>
        <begin position="217"/>
        <end position="229"/>
    </location>
</feature>
<keyword evidence="2 6" id="KW-0812">Transmembrane</keyword>
<comment type="subcellular location">
    <subcellularLocation>
        <location evidence="1">Cell membrane</location>
        <topology evidence="1">Multi-pass membrane protein</topology>
    </subcellularLocation>
</comment>
<feature type="transmembrane region" description="Helical" evidence="6">
    <location>
        <begin position="40"/>
        <end position="62"/>
    </location>
</feature>
<feature type="domain" description="Major facilitator superfamily (MFS) profile" evidence="7">
    <location>
        <begin position="246"/>
        <end position="435"/>
    </location>
</feature>
<dbReference type="PROSITE" id="PS50850">
    <property type="entry name" value="MFS"/>
    <property type="match status" value="1"/>
</dbReference>
<feature type="region of interest" description="Disordered" evidence="5">
    <location>
        <begin position="193"/>
        <end position="236"/>
    </location>
</feature>
<dbReference type="EMBL" id="CP095045">
    <property type="protein sequence ID" value="UOQ57159.1"/>
    <property type="molecule type" value="Genomic_DNA"/>
</dbReference>
<dbReference type="PANTHER" id="PTHR23523:SF2">
    <property type="entry name" value="2-NITROIMIDAZOLE TRANSPORTER"/>
    <property type="match status" value="1"/>
</dbReference>
<dbReference type="InterPro" id="IPR052524">
    <property type="entry name" value="MFS_Cyanate_Porter"/>
</dbReference>
<keyword evidence="3 6" id="KW-1133">Transmembrane helix</keyword>